<evidence type="ECO:0000313" key="10">
    <source>
        <dbReference type="EMBL" id="KAJ9667574.1"/>
    </source>
</evidence>
<protein>
    <recommendedName>
        <fullName evidence="9">Kinesin motor domain-containing protein</fullName>
    </recommendedName>
</protein>
<dbReference type="SMART" id="SM00129">
    <property type="entry name" value="KISc"/>
    <property type="match status" value="1"/>
</dbReference>
<keyword evidence="6" id="KW-0505">Motor protein</keyword>
<feature type="region of interest" description="Disordered" evidence="8">
    <location>
        <begin position="757"/>
        <end position="776"/>
    </location>
</feature>
<dbReference type="InterPro" id="IPR027417">
    <property type="entry name" value="P-loop_NTPase"/>
</dbReference>
<dbReference type="InterPro" id="IPR036961">
    <property type="entry name" value="Kinesin_motor_dom_sf"/>
</dbReference>
<feature type="region of interest" description="Disordered" evidence="8">
    <location>
        <begin position="836"/>
        <end position="859"/>
    </location>
</feature>
<dbReference type="PANTHER" id="PTHR47969:SF15">
    <property type="entry name" value="CHROMOSOME-ASSOCIATED KINESIN KIF4A-RELATED"/>
    <property type="match status" value="1"/>
</dbReference>
<evidence type="ECO:0000256" key="1">
    <source>
        <dbReference type="ARBA" id="ARBA00004496"/>
    </source>
</evidence>
<feature type="compositionally biased region" description="Basic and acidic residues" evidence="8">
    <location>
        <begin position="1604"/>
        <end position="1634"/>
    </location>
</feature>
<dbReference type="PANTHER" id="PTHR47969">
    <property type="entry name" value="CHROMOSOME-ASSOCIATED KINESIN KIF4A-RELATED"/>
    <property type="match status" value="1"/>
</dbReference>
<evidence type="ECO:0000256" key="6">
    <source>
        <dbReference type="PROSITE-ProRule" id="PRU00283"/>
    </source>
</evidence>
<feature type="region of interest" description="Disordered" evidence="8">
    <location>
        <begin position="781"/>
        <end position="816"/>
    </location>
</feature>
<dbReference type="Proteomes" id="UP001172684">
    <property type="component" value="Unassembled WGS sequence"/>
</dbReference>
<evidence type="ECO:0000256" key="8">
    <source>
        <dbReference type="SAM" id="MobiDB-lite"/>
    </source>
</evidence>
<evidence type="ECO:0000313" key="11">
    <source>
        <dbReference type="Proteomes" id="UP001172684"/>
    </source>
</evidence>
<feature type="region of interest" description="Disordered" evidence="8">
    <location>
        <begin position="1"/>
        <end position="49"/>
    </location>
</feature>
<gene>
    <name evidence="10" type="ORF">H2201_002443</name>
</gene>
<dbReference type="Pfam" id="PF00225">
    <property type="entry name" value="Kinesin"/>
    <property type="match status" value="1"/>
</dbReference>
<dbReference type="PRINTS" id="PR00380">
    <property type="entry name" value="KINESINHEAVY"/>
</dbReference>
<organism evidence="10 11">
    <name type="scientific">Coniosporium apollinis</name>
    <dbReference type="NCBI Taxonomy" id="61459"/>
    <lineage>
        <taxon>Eukaryota</taxon>
        <taxon>Fungi</taxon>
        <taxon>Dikarya</taxon>
        <taxon>Ascomycota</taxon>
        <taxon>Pezizomycotina</taxon>
        <taxon>Dothideomycetes</taxon>
        <taxon>Dothideomycetes incertae sedis</taxon>
        <taxon>Coniosporium</taxon>
    </lineage>
</organism>
<evidence type="ECO:0000256" key="7">
    <source>
        <dbReference type="SAM" id="Coils"/>
    </source>
</evidence>
<dbReference type="EMBL" id="JAPDRL010000012">
    <property type="protein sequence ID" value="KAJ9667574.1"/>
    <property type="molecule type" value="Genomic_DNA"/>
</dbReference>
<comment type="caution">
    <text evidence="10">The sequence shown here is derived from an EMBL/GenBank/DDBJ whole genome shotgun (WGS) entry which is preliminary data.</text>
</comment>
<comment type="similarity">
    <text evidence="6">Belongs to the TRAFAC class myosin-kinesin ATPase superfamily. Kinesin family.</text>
</comment>
<feature type="region of interest" description="Disordered" evidence="8">
    <location>
        <begin position="515"/>
        <end position="536"/>
    </location>
</feature>
<dbReference type="Gene3D" id="1.10.287.1490">
    <property type="match status" value="1"/>
</dbReference>
<keyword evidence="2" id="KW-0963">Cytoplasm</keyword>
<sequence length="1796" mass="199294">MATSPPASPAGGVHQRPMSAMIRSNRSSSRMSASSKHGGGSRASDEDTKTAVKVAIRIRPPLQPSDPGYELIPQRFRGSTCHITTPTSLAVESAQGKKLFIFDRVFGEDVDQESIWGYLSESVSSFVQGYNVSILAYGQSGAGKSYTMGTTGTEEQSDPSLMGMLHRLSAKVNPFHMLRYQVPPRVPLSQAIHDESDNVTGVVPRAAAALFEKLTGASGARPGSGAWTPSRYSTHALPTLRSLASTGDRNWQLKATYVEIYNEQLRDLLVPENVPQSERTQVMIREDPKGRIILTGLQQVTINSIDDLLGALNFGSSIRQTDATAINAKSSRSHAVFSLNLIQKKNKTPATPVQEKRFSVPIEAMSGSENSITIDSKLHFVDLAGSERMKNTGAQGDRAKEGISINAGLASLGKVIAQLSSRAAGSHVSYRDSRLTRLLQDSLGGSAITYMVACVNPAEFHLSETLNTVQYAQRARAIQSKPQIQQVSDDSDKQAIIDRLRAEVSFLRDQIRLSERTERRNNAPQERAERQHEREAELQNQLLDIQENYNALSKRHAKLISEITKAGDDEDSSMLKDTVGNSAVERLKRSNSFAEAVEQVVLEYEKTIQTLEASLSNTRGSLASSESTLMEKETKIAYMETVTQQLQARIQKAMDREANNEQYLHDLESRIDGITSGEERNSAIIQELRKELSRTRENETSCEEYISTLEERLAEAEQDHELMQREIDRLEYVVERQRSIGKLDHLLYELDHVRQNDAKSDGEPLTNGHSQKGSDDFQSVASYTQTNGHSGMDSEAGAQDPSSPTPEGSRRSSAAAGLVANPRGTSSLAMNSEQALPKLPRTPPTGSAEPPQSPAQSKFVADKLETVTQELFDLRMEHETTVNDYDELARKYEIALNTLAEMQDAVDEARRGPVRVAKSSFLVGAGVNELKEDGQSSSSRTLSSELSSLGESTNTPEDSVIVDTSNAETMVGNPEERALAQKEEALAQEIQALKRMNAEKEESMVELSENYAQLEERHRDTLEYVGELKVEIQRVQLARPAPPTVHVIRRKSSQNITANDRANRSCAALRTIANEEFEGRPDVSQTFELNVNAVMTELHMRSERVQALEAEVAAQRKDMEAKMTIISGLTRERSSLKSSPMDISVVSAMRDQLLESENQIRELQRSHADRERELQEQISSLKVSLDNLSSKTLFTTSLRDSPPSSPMPGCFPETPAPDSTNSKELGSGPTLDEIHEEQISRLRSEVDEWKAKHLSSMESMKASERQLLDTIHDLESSLRASASSLSAYPKDIGHQAGSPEVIVTNTDAAETNHEETINALKRELTEYRELAAVSASQLSDLERSYQNILSQVEEDAEAKKLTEKELQAHRDLIANLERQIEEQKSTVALHQQGLDSLRESHENEIHGLSARLSASKAESEERLAARLTEQEDATVAAQELLKKSEADMSDLLRSVSAVLSKEVDATTLHEHILDLLEERNLLVTQHKQASANLKKATEELDAVQSNAITLRIQLGDLQIKNQATSKELDAIREREKKSYRLVEELEEQLNSNYDQHQAASNRLSALQSERQVQLEEVLQAKAEVEKELEESRARVSQLELQLTEGKRNSRNSQRESLDPRDIGVNRRHSGDSNLRKSASHTSLPSPPPAIPLPPLPGSPPNASNTQSPPSSRHQSKDLAQTQLVEEQEARIRTIEKHLFAEKQLTATLEEALTDLESSSTKTKSEIEAWRKRCAGLEEELTVMKKERNVTRYSLQAVEEERNARLRVEAERAHLEARMAALNQATNKKKKSALMCF</sequence>
<keyword evidence="5 7" id="KW-0175">Coiled coil</keyword>
<feature type="compositionally biased region" description="Polar residues" evidence="8">
    <location>
        <begin position="767"/>
        <end position="776"/>
    </location>
</feature>
<keyword evidence="4 6" id="KW-0067">ATP-binding</keyword>
<name>A0ABQ9NYW9_9PEZI</name>
<feature type="coiled-coil region" evidence="7">
    <location>
        <begin position="1719"/>
        <end position="1784"/>
    </location>
</feature>
<feature type="region of interest" description="Disordered" evidence="8">
    <location>
        <begin position="930"/>
        <end position="960"/>
    </location>
</feature>
<feature type="coiled-coil region" evidence="7">
    <location>
        <begin position="1146"/>
        <end position="1191"/>
    </location>
</feature>
<feature type="region of interest" description="Disordered" evidence="8">
    <location>
        <begin position="1588"/>
        <end position="1681"/>
    </location>
</feature>
<feature type="compositionally biased region" description="Low complexity" evidence="8">
    <location>
        <begin position="18"/>
        <end position="35"/>
    </location>
</feature>
<dbReference type="Gene3D" id="3.40.850.10">
    <property type="entry name" value="Kinesin motor domain"/>
    <property type="match status" value="1"/>
</dbReference>
<dbReference type="InterPro" id="IPR019821">
    <property type="entry name" value="Kinesin_motor_CS"/>
</dbReference>
<comment type="subcellular location">
    <subcellularLocation>
        <location evidence="1">Cytoplasm</location>
    </subcellularLocation>
</comment>
<dbReference type="PROSITE" id="PS50067">
    <property type="entry name" value="KINESIN_MOTOR_2"/>
    <property type="match status" value="1"/>
</dbReference>
<keyword evidence="3 6" id="KW-0547">Nucleotide-binding</keyword>
<dbReference type="PROSITE" id="PS00411">
    <property type="entry name" value="KINESIN_MOTOR_1"/>
    <property type="match status" value="1"/>
</dbReference>
<feature type="compositionally biased region" description="Pro residues" evidence="8">
    <location>
        <begin position="1644"/>
        <end position="1659"/>
    </location>
</feature>
<reference evidence="10" key="1">
    <citation type="submission" date="2022-10" db="EMBL/GenBank/DDBJ databases">
        <title>Culturing micro-colonial fungi from biological soil crusts in the Mojave desert and describing Neophaeococcomyces mojavensis, and introducing the new genera and species Taxawa tesnikishii.</title>
        <authorList>
            <person name="Kurbessoian T."/>
            <person name="Stajich J.E."/>
        </authorList>
    </citation>
    <scope>NUCLEOTIDE SEQUENCE</scope>
    <source>
        <strain evidence="10">TK_1</strain>
    </source>
</reference>
<dbReference type="InterPro" id="IPR001752">
    <property type="entry name" value="Kinesin_motor_dom"/>
</dbReference>
<accession>A0ABQ9NYW9</accession>
<dbReference type="InterPro" id="IPR027640">
    <property type="entry name" value="Kinesin-like_fam"/>
</dbReference>
<dbReference type="SUPFAM" id="SSF52540">
    <property type="entry name" value="P-loop containing nucleoside triphosphate hydrolases"/>
    <property type="match status" value="1"/>
</dbReference>
<feature type="coiled-coil region" evidence="7">
    <location>
        <begin position="976"/>
        <end position="1017"/>
    </location>
</feature>
<feature type="binding site" evidence="6">
    <location>
        <begin position="138"/>
        <end position="145"/>
    </location>
    <ligand>
        <name>ATP</name>
        <dbReference type="ChEBI" id="CHEBI:30616"/>
    </ligand>
</feature>
<evidence type="ECO:0000259" key="9">
    <source>
        <dbReference type="PROSITE" id="PS50067"/>
    </source>
</evidence>
<evidence type="ECO:0000256" key="4">
    <source>
        <dbReference type="ARBA" id="ARBA00022840"/>
    </source>
</evidence>
<feature type="coiled-coil region" evidence="7">
    <location>
        <begin position="1359"/>
        <end position="1418"/>
    </location>
</feature>
<feature type="region of interest" description="Disordered" evidence="8">
    <location>
        <begin position="1195"/>
        <end position="1227"/>
    </location>
</feature>
<evidence type="ECO:0000256" key="3">
    <source>
        <dbReference type="ARBA" id="ARBA00022741"/>
    </source>
</evidence>
<evidence type="ECO:0000256" key="5">
    <source>
        <dbReference type="ARBA" id="ARBA00023054"/>
    </source>
</evidence>
<feature type="coiled-coil region" evidence="7">
    <location>
        <begin position="699"/>
        <end position="733"/>
    </location>
</feature>
<feature type="domain" description="Kinesin motor" evidence="9">
    <location>
        <begin position="51"/>
        <end position="478"/>
    </location>
</feature>
<feature type="compositionally biased region" description="Polar residues" evidence="8">
    <location>
        <begin position="1661"/>
        <end position="1681"/>
    </location>
</feature>
<proteinExistence type="inferred from homology"/>
<keyword evidence="11" id="KW-1185">Reference proteome</keyword>
<feature type="compositionally biased region" description="Low complexity" evidence="8">
    <location>
        <begin position="936"/>
        <end position="953"/>
    </location>
</feature>
<evidence type="ECO:0000256" key="2">
    <source>
        <dbReference type="ARBA" id="ARBA00022490"/>
    </source>
</evidence>